<keyword evidence="3" id="KW-0862">Zinc</keyword>
<dbReference type="AlphaFoldDB" id="A0AAW0YQ23"/>
<dbReference type="Gene3D" id="3.30.40.10">
    <property type="entry name" value="Zinc/RING finger domain, C3HC4 (zinc finger)"/>
    <property type="match status" value="1"/>
</dbReference>
<dbReference type="Pfam" id="PF20826">
    <property type="entry name" value="PHD_5"/>
    <property type="match status" value="1"/>
</dbReference>
<dbReference type="InterPro" id="IPR011011">
    <property type="entry name" value="Znf_FYVE_PHD"/>
</dbReference>
<dbReference type="PANTHER" id="PTHR47793">
    <property type="entry name" value="HISTONE DEACETYLASE COMPLEX SUBUNIT CTI6"/>
    <property type="match status" value="1"/>
</dbReference>
<feature type="compositionally biased region" description="Polar residues" evidence="4">
    <location>
        <begin position="22"/>
        <end position="38"/>
    </location>
</feature>
<dbReference type="InterPro" id="IPR001965">
    <property type="entry name" value="Znf_PHD"/>
</dbReference>
<gene>
    <name evidence="6" type="ORF">IAR55_002887</name>
</gene>
<feature type="compositionally biased region" description="Basic and acidic residues" evidence="4">
    <location>
        <begin position="590"/>
        <end position="601"/>
    </location>
</feature>
<keyword evidence="2" id="KW-0863">Zinc-finger</keyword>
<dbReference type="SMART" id="SM00249">
    <property type="entry name" value="PHD"/>
    <property type="match status" value="1"/>
</dbReference>
<evidence type="ECO:0000313" key="6">
    <source>
        <dbReference type="EMBL" id="KAK8858658.1"/>
    </source>
</evidence>
<feature type="region of interest" description="Disordered" evidence="4">
    <location>
        <begin position="122"/>
        <end position="195"/>
    </location>
</feature>
<feature type="compositionally biased region" description="Low complexity" evidence="4">
    <location>
        <begin position="77"/>
        <end position="91"/>
    </location>
</feature>
<feature type="region of interest" description="Disordered" evidence="4">
    <location>
        <begin position="773"/>
        <end position="792"/>
    </location>
</feature>
<feature type="compositionally biased region" description="Polar residues" evidence="4">
    <location>
        <begin position="97"/>
        <end position="106"/>
    </location>
</feature>
<dbReference type="GO" id="GO:0070210">
    <property type="term" value="C:Rpd3L-Expanded complex"/>
    <property type="evidence" value="ECO:0007669"/>
    <property type="project" value="TreeGrafter"/>
</dbReference>
<feature type="compositionally biased region" description="Acidic residues" evidence="4">
    <location>
        <begin position="165"/>
        <end position="178"/>
    </location>
</feature>
<dbReference type="InterPro" id="IPR019786">
    <property type="entry name" value="Zinc_finger_PHD-type_CS"/>
</dbReference>
<evidence type="ECO:0000259" key="5">
    <source>
        <dbReference type="SMART" id="SM00249"/>
    </source>
</evidence>
<dbReference type="GO" id="GO:0061188">
    <property type="term" value="P:negative regulation of rDNA heterochromatin formation"/>
    <property type="evidence" value="ECO:0007669"/>
    <property type="project" value="TreeGrafter"/>
</dbReference>
<keyword evidence="7" id="KW-1185">Reference proteome</keyword>
<feature type="region of interest" description="Disordered" evidence="4">
    <location>
        <begin position="208"/>
        <end position="282"/>
    </location>
</feature>
<dbReference type="GO" id="GO:0008270">
    <property type="term" value="F:zinc ion binding"/>
    <property type="evidence" value="ECO:0007669"/>
    <property type="project" value="UniProtKB-KW"/>
</dbReference>
<feature type="compositionally biased region" description="Low complexity" evidence="4">
    <location>
        <begin position="654"/>
        <end position="667"/>
    </location>
</feature>
<feature type="compositionally biased region" description="Basic and acidic residues" evidence="4">
    <location>
        <begin position="497"/>
        <end position="512"/>
    </location>
</feature>
<dbReference type="EMBL" id="JBCAWK010000005">
    <property type="protein sequence ID" value="KAK8858658.1"/>
    <property type="molecule type" value="Genomic_DNA"/>
</dbReference>
<feature type="compositionally biased region" description="Basic and acidic residues" evidence="4">
    <location>
        <begin position="296"/>
        <end position="307"/>
    </location>
</feature>
<evidence type="ECO:0000256" key="3">
    <source>
        <dbReference type="ARBA" id="ARBA00022833"/>
    </source>
</evidence>
<feature type="compositionally biased region" description="Polar residues" evidence="4">
    <location>
        <begin position="243"/>
        <end position="262"/>
    </location>
</feature>
<dbReference type="SUPFAM" id="SSF57903">
    <property type="entry name" value="FYVE/PHD zinc finger"/>
    <property type="match status" value="1"/>
</dbReference>
<dbReference type="InterPro" id="IPR013083">
    <property type="entry name" value="Znf_RING/FYVE/PHD"/>
</dbReference>
<reference evidence="6 7" key="1">
    <citation type="journal article" date="2024" name="bioRxiv">
        <title>Comparative genomics of Cryptococcus and Kwoniella reveals pathogenesis evolution and contrasting karyotype dynamics via intercentromeric recombination or chromosome fusion.</title>
        <authorList>
            <person name="Coelho M.A."/>
            <person name="David-Palma M."/>
            <person name="Shea T."/>
            <person name="Bowers K."/>
            <person name="McGinley-Smith S."/>
            <person name="Mohammad A.W."/>
            <person name="Gnirke A."/>
            <person name="Yurkov A.M."/>
            <person name="Nowrousian M."/>
            <person name="Sun S."/>
            <person name="Cuomo C.A."/>
            <person name="Heitman J."/>
        </authorList>
    </citation>
    <scope>NUCLEOTIDE SEQUENCE [LARGE SCALE GENOMIC DNA]</scope>
    <source>
        <strain evidence="6 7">CBS 13917</strain>
    </source>
</reference>
<organism evidence="6 7">
    <name type="scientific">Kwoniella newhampshirensis</name>
    <dbReference type="NCBI Taxonomy" id="1651941"/>
    <lineage>
        <taxon>Eukaryota</taxon>
        <taxon>Fungi</taxon>
        <taxon>Dikarya</taxon>
        <taxon>Basidiomycota</taxon>
        <taxon>Agaricomycotina</taxon>
        <taxon>Tremellomycetes</taxon>
        <taxon>Tremellales</taxon>
        <taxon>Cryptococcaceae</taxon>
        <taxon>Kwoniella</taxon>
    </lineage>
</organism>
<comment type="caution">
    <text evidence="6">The sequence shown here is derived from an EMBL/GenBank/DDBJ whole genome shotgun (WGS) entry which is preliminary data.</text>
</comment>
<feature type="domain" description="Zinc finger PHD-type" evidence="5">
    <location>
        <begin position="359"/>
        <end position="404"/>
    </location>
</feature>
<feature type="compositionally biased region" description="Basic and acidic residues" evidence="4">
    <location>
        <begin position="561"/>
        <end position="579"/>
    </location>
</feature>
<evidence type="ECO:0000256" key="2">
    <source>
        <dbReference type="ARBA" id="ARBA00022771"/>
    </source>
</evidence>
<feature type="compositionally biased region" description="Basic residues" evidence="4">
    <location>
        <begin position="513"/>
        <end position="525"/>
    </location>
</feature>
<dbReference type="GO" id="GO:0061186">
    <property type="term" value="P:negative regulation of silent mating-type cassette heterochromatin formation"/>
    <property type="evidence" value="ECO:0007669"/>
    <property type="project" value="TreeGrafter"/>
</dbReference>
<feature type="region of interest" description="Disordered" evidence="4">
    <location>
        <begin position="296"/>
        <end position="356"/>
    </location>
</feature>
<sequence length="1011" mass="110416">MESRRRPSNSATSTSTAHSQRESSNQMKTTLRSPSVGSATPKLEDEDEDTPRRNTRHRNPLPPTSGPLFPPLPPKQPKNSPKNSPISSRSPAGQVRPPTTQLVNSLSGLSERLSLADASIPIASGSGTVDDDAVSARFASPGDRPHLLSASNTSLTPPPPTSEDATMDVDVVDGEEEHAENRRTGPGGEDDWDTYRRHRAVRGFGGAPKFEVKLEPGADNGVIEEDEEEDTPVKTRNGKAVNRTLSFTAASDANTPLSTPGSDNERGRSASRQARRRRGEELLLLDDHLLPAEIRRTGTMGAKKEKFSGAGKDAEAEDDEEEMTAGNAEEAEDEEDTGEGDAIDVDNEGDEEEGKDVTRCVCHQEDIDVMMIQCDECNVWQHGECMGIWGDEEAPDEYFCEECKPERHQPLKKWIRSKGRNPASFIPPSPENLEHFHNDRDKYPPSQSKRWVTPALPPPLLTKSSSRSHHKKEHSPVEAPNDGRRSTRGRQLPASTGRHEKPPSTTKQEAREAKRRSAAPSHNRRISVGGAISVSPNRSSGSPPPGSSLTKKRSTMNSRDSAYEEAVKAALEASRKEMHSAAPEQTADVSEQRGEKRRRGEEEEENEAEKDKAKKGKRKREDEEASGSVEPMGGPGKPKHPNQYTYRPKPPSLVQQPAAVAAMASPARRGVQGGTPVPSSAPTHHEHGTRRAGALANAPVVYRPLTPETANHLGWHLPDHLSAFADLLPGPNPVALDVRAPRVLSYLPRNHFHNQRYGPFSEERDENGKLVLPEEPMGREPVNGPTTQLDPPARVRYPVKRITTAEMKKRVRNVLAYVGRVQIEEGKRQERAKLLGIDISNLPKIKFDEDVTMDHDQEEQPHSNAASAFAPTNLTKSMQLMDELTRDLIAFQESFASNGFASPMPPAVATFSNGNGNNDGFSAPPTPVLIDTSTVPTSVEVEGMVESSLQPMIVEGEALQSVAKDGVVIEDAEKSEKLDVYREGVVDQVVTTGADEREMVGILEGIAETSS</sequence>
<dbReference type="RefSeq" id="XP_066803499.1">
    <property type="nucleotide sequence ID" value="XM_066945998.1"/>
</dbReference>
<feature type="compositionally biased region" description="Pro residues" evidence="4">
    <location>
        <begin position="60"/>
        <end position="76"/>
    </location>
</feature>
<dbReference type="PANTHER" id="PTHR47793:SF1">
    <property type="entry name" value="HISTONE DEACETYLASE COMPLEX SUBUNIT CTI6"/>
    <property type="match status" value="1"/>
</dbReference>
<dbReference type="GO" id="GO:0033698">
    <property type="term" value="C:Rpd3L complex"/>
    <property type="evidence" value="ECO:0007669"/>
    <property type="project" value="TreeGrafter"/>
</dbReference>
<evidence type="ECO:0000256" key="1">
    <source>
        <dbReference type="ARBA" id="ARBA00022723"/>
    </source>
</evidence>
<accession>A0AAW0YQ23</accession>
<dbReference type="Proteomes" id="UP001388673">
    <property type="component" value="Unassembled WGS sequence"/>
</dbReference>
<keyword evidence="1" id="KW-0479">Metal-binding</keyword>
<feature type="region of interest" description="Disordered" evidence="4">
    <location>
        <begin position="1"/>
        <end position="106"/>
    </location>
</feature>
<feature type="compositionally biased region" description="Acidic residues" evidence="4">
    <location>
        <begin position="315"/>
        <end position="354"/>
    </location>
</feature>
<dbReference type="InterPro" id="IPR053051">
    <property type="entry name" value="HDAC_complex_subunit"/>
</dbReference>
<evidence type="ECO:0000256" key="4">
    <source>
        <dbReference type="SAM" id="MobiDB-lite"/>
    </source>
</evidence>
<dbReference type="GeneID" id="92180145"/>
<dbReference type="KEGG" id="kne:92180145"/>
<protein>
    <recommendedName>
        <fullName evidence="5">Zinc finger PHD-type domain-containing protein</fullName>
    </recommendedName>
</protein>
<feature type="compositionally biased region" description="Basic and acidic residues" evidence="4">
    <location>
        <begin position="432"/>
        <end position="443"/>
    </location>
</feature>
<feature type="region of interest" description="Disordered" evidence="4">
    <location>
        <begin position="419"/>
        <end position="691"/>
    </location>
</feature>
<evidence type="ECO:0000313" key="7">
    <source>
        <dbReference type="Proteomes" id="UP001388673"/>
    </source>
</evidence>
<name>A0AAW0YQ23_9TREE</name>
<feature type="compositionally biased region" description="Low complexity" evidence="4">
    <location>
        <begin position="8"/>
        <end position="18"/>
    </location>
</feature>
<dbReference type="PROSITE" id="PS01359">
    <property type="entry name" value="ZF_PHD_1"/>
    <property type="match status" value="1"/>
</dbReference>
<dbReference type="CDD" id="cd15550">
    <property type="entry name" value="PHD_MLL5"/>
    <property type="match status" value="1"/>
</dbReference>
<proteinExistence type="predicted"/>